<dbReference type="Gene3D" id="3.40.630.30">
    <property type="match status" value="1"/>
</dbReference>
<dbReference type="CDD" id="cd04301">
    <property type="entry name" value="NAT_SF"/>
    <property type="match status" value="1"/>
</dbReference>
<keyword evidence="2" id="KW-0808">Transferase</keyword>
<keyword evidence="3" id="KW-1185">Reference proteome</keyword>
<comment type="caution">
    <text evidence="2">The sequence shown here is derived from an EMBL/GenBank/DDBJ whole genome shotgun (WGS) entry which is preliminary data.</text>
</comment>
<dbReference type="SUPFAM" id="SSF55729">
    <property type="entry name" value="Acyl-CoA N-acyltransferases (Nat)"/>
    <property type="match status" value="1"/>
</dbReference>
<dbReference type="InterPro" id="IPR016181">
    <property type="entry name" value="Acyl_CoA_acyltransferase"/>
</dbReference>
<evidence type="ECO:0000259" key="1">
    <source>
        <dbReference type="PROSITE" id="PS51186"/>
    </source>
</evidence>
<dbReference type="PANTHER" id="PTHR43072">
    <property type="entry name" value="N-ACETYLTRANSFERASE"/>
    <property type="match status" value="1"/>
</dbReference>
<reference evidence="2 3" key="1">
    <citation type="submission" date="2019-06" db="EMBL/GenBank/DDBJ databases">
        <title>Sequencing the genomes of 1000 actinobacteria strains.</title>
        <authorList>
            <person name="Klenk H.-P."/>
        </authorList>
    </citation>
    <scope>NUCLEOTIDE SEQUENCE [LARGE SCALE GENOMIC DNA]</scope>
    <source>
        <strain evidence="2 3">DSM 43866</strain>
    </source>
</reference>
<dbReference type="PROSITE" id="PS51186">
    <property type="entry name" value="GNAT"/>
    <property type="match status" value="1"/>
</dbReference>
<gene>
    <name evidence="2" type="ORF">FHX34_105603</name>
</gene>
<dbReference type="Pfam" id="PF00583">
    <property type="entry name" value="Acetyltransf_1"/>
    <property type="match status" value="1"/>
</dbReference>
<evidence type="ECO:0000313" key="2">
    <source>
        <dbReference type="EMBL" id="TWG12735.1"/>
    </source>
</evidence>
<dbReference type="EMBL" id="VIWY01000005">
    <property type="protein sequence ID" value="TWG12735.1"/>
    <property type="molecule type" value="Genomic_DNA"/>
</dbReference>
<dbReference type="InterPro" id="IPR000182">
    <property type="entry name" value="GNAT_dom"/>
</dbReference>
<evidence type="ECO:0000313" key="3">
    <source>
        <dbReference type="Proteomes" id="UP000320239"/>
    </source>
</evidence>
<organism evidence="2 3">
    <name type="scientific">Actinoplanes teichomyceticus</name>
    <dbReference type="NCBI Taxonomy" id="1867"/>
    <lineage>
        <taxon>Bacteria</taxon>
        <taxon>Bacillati</taxon>
        <taxon>Actinomycetota</taxon>
        <taxon>Actinomycetes</taxon>
        <taxon>Micromonosporales</taxon>
        <taxon>Micromonosporaceae</taxon>
        <taxon>Actinoplanes</taxon>
    </lineage>
</organism>
<dbReference type="PANTHER" id="PTHR43072:SF60">
    <property type="entry name" value="L-2,4-DIAMINOBUTYRIC ACID ACETYLTRANSFERASE"/>
    <property type="match status" value="1"/>
</dbReference>
<name>A0A561VM95_ACTTI</name>
<protein>
    <submittedName>
        <fullName evidence="2">Acetyltransferase (GNAT) family protein</fullName>
    </submittedName>
</protein>
<dbReference type="GO" id="GO:0016747">
    <property type="term" value="F:acyltransferase activity, transferring groups other than amino-acyl groups"/>
    <property type="evidence" value="ECO:0007669"/>
    <property type="project" value="InterPro"/>
</dbReference>
<proteinExistence type="predicted"/>
<dbReference type="AlphaFoldDB" id="A0A561VM95"/>
<sequence length="106" mass="11541">MAATPPHLWLYGLHVAAVSRRAGIGRALVRAAENVAHGRGARQMTLDVDAGEAGAITLYEALGYTVVRHHDRHWRPVDRRTAAVVAEGVPATLIMRRSLRDRSRGG</sequence>
<dbReference type="Proteomes" id="UP000320239">
    <property type="component" value="Unassembled WGS sequence"/>
</dbReference>
<accession>A0A561VM95</accession>
<feature type="domain" description="N-acetyltransferase" evidence="1">
    <location>
        <begin position="1"/>
        <end position="100"/>
    </location>
</feature>
<dbReference type="RefSeq" id="WP_164466004.1">
    <property type="nucleotide sequence ID" value="NZ_BOMX01000088.1"/>
</dbReference>